<dbReference type="Pfam" id="PF05114">
    <property type="entry name" value="MbnB_TglH_ChrH"/>
    <property type="match status" value="1"/>
</dbReference>
<dbReference type="InterPro" id="IPR036237">
    <property type="entry name" value="Xyl_isomerase-like_sf"/>
</dbReference>
<dbReference type="PANTHER" id="PTHR42194:SF1">
    <property type="entry name" value="UPF0276 PROTEIN HI_1600"/>
    <property type="match status" value="1"/>
</dbReference>
<reference evidence="2" key="1">
    <citation type="submission" date="2016-10" db="EMBL/GenBank/DDBJ databases">
        <authorList>
            <person name="Varghese N."/>
            <person name="Submissions S."/>
        </authorList>
    </citation>
    <scope>NUCLEOTIDE SEQUENCE [LARGE SCALE GENOMIC DNA]</scope>
    <source>
        <strain evidence="2">DSM 23317</strain>
    </source>
</reference>
<proteinExistence type="predicted"/>
<dbReference type="RefSeq" id="WP_090368370.1">
    <property type="nucleotide sequence ID" value="NZ_FNEM01000027.1"/>
</dbReference>
<dbReference type="Gene3D" id="3.20.20.150">
    <property type="entry name" value="Divalent-metal-dependent TIM barrel enzymes"/>
    <property type="match status" value="1"/>
</dbReference>
<organism evidence="1 2">
    <name type="scientific">Ferrimonas sediminum</name>
    <dbReference type="NCBI Taxonomy" id="718193"/>
    <lineage>
        <taxon>Bacteria</taxon>
        <taxon>Pseudomonadati</taxon>
        <taxon>Pseudomonadota</taxon>
        <taxon>Gammaproteobacteria</taxon>
        <taxon>Alteromonadales</taxon>
        <taxon>Ferrimonadaceae</taxon>
        <taxon>Ferrimonas</taxon>
    </lineage>
</organism>
<dbReference type="EMBL" id="FNEM01000027">
    <property type="protein sequence ID" value="SDK34200.1"/>
    <property type="molecule type" value="Genomic_DNA"/>
</dbReference>
<dbReference type="Proteomes" id="UP000199527">
    <property type="component" value="Unassembled WGS sequence"/>
</dbReference>
<name>A0A1G9B566_9GAMM</name>
<gene>
    <name evidence="1" type="ORF">SAMN04488540_12715</name>
</gene>
<evidence type="ECO:0000313" key="1">
    <source>
        <dbReference type="EMBL" id="SDK34200.1"/>
    </source>
</evidence>
<sequence length="279" mass="30919">MTPGRLPGIESDSVSISVREQHLQQVLQRRQPLPFVEVMADNYLALRGPHYRLLQQVAQRHPVVLHCVGLSLGSGGADDDYLKRLARMASELGAIAVSDHLSVSQLPGGRVHDLLPIRYCPEMVPPLMAAIHRIQDTTGLPFIIENISRYLAYADDCLDEGELLGELHRRTGAGVLLDINNLYVTAHNLGLSPMALLRQFPLGAVAYCHLAGYQRRQNVLVDTHGSSVSEPVWQLYARVIAAMGPRPTIIEWDNDIPPLSVLLQEADRARSLLQRQEAI</sequence>
<evidence type="ECO:0000313" key="2">
    <source>
        <dbReference type="Proteomes" id="UP000199527"/>
    </source>
</evidence>
<dbReference type="AlphaFoldDB" id="A0A1G9B566"/>
<dbReference type="NCBIfam" id="NF003818">
    <property type="entry name" value="PRK05409.1"/>
    <property type="match status" value="1"/>
</dbReference>
<accession>A0A1G9B566</accession>
<dbReference type="OrthoDB" id="9763101at2"/>
<protein>
    <submittedName>
        <fullName evidence="1">Uncharacterized protein</fullName>
    </submittedName>
</protein>
<dbReference type="SUPFAM" id="SSF51658">
    <property type="entry name" value="Xylose isomerase-like"/>
    <property type="match status" value="1"/>
</dbReference>
<keyword evidence="2" id="KW-1185">Reference proteome</keyword>
<dbReference type="InterPro" id="IPR007801">
    <property type="entry name" value="MbnB/TglH/ChrH"/>
</dbReference>
<dbReference type="PANTHER" id="PTHR42194">
    <property type="entry name" value="UPF0276 PROTEIN HI_1600"/>
    <property type="match status" value="1"/>
</dbReference>